<comment type="caution">
    <text evidence="1">The sequence shown here is derived from an EMBL/GenBank/DDBJ whole genome shotgun (WGS) entry which is preliminary data.</text>
</comment>
<dbReference type="AlphaFoldDB" id="A0AAP0EPI6"/>
<gene>
    <name evidence="1" type="ORF">Scep_025807</name>
</gene>
<dbReference type="EMBL" id="JBBNAG010000011">
    <property type="protein sequence ID" value="KAK9094338.1"/>
    <property type="molecule type" value="Genomic_DNA"/>
</dbReference>
<evidence type="ECO:0000313" key="2">
    <source>
        <dbReference type="Proteomes" id="UP001419268"/>
    </source>
</evidence>
<organism evidence="1 2">
    <name type="scientific">Stephania cephalantha</name>
    <dbReference type="NCBI Taxonomy" id="152367"/>
    <lineage>
        <taxon>Eukaryota</taxon>
        <taxon>Viridiplantae</taxon>
        <taxon>Streptophyta</taxon>
        <taxon>Embryophyta</taxon>
        <taxon>Tracheophyta</taxon>
        <taxon>Spermatophyta</taxon>
        <taxon>Magnoliopsida</taxon>
        <taxon>Ranunculales</taxon>
        <taxon>Menispermaceae</taxon>
        <taxon>Menispermoideae</taxon>
        <taxon>Cissampelideae</taxon>
        <taxon>Stephania</taxon>
    </lineage>
</organism>
<proteinExistence type="predicted"/>
<keyword evidence="2" id="KW-1185">Reference proteome</keyword>
<name>A0AAP0EPI6_9MAGN</name>
<dbReference type="Proteomes" id="UP001419268">
    <property type="component" value="Unassembled WGS sequence"/>
</dbReference>
<accession>A0AAP0EPI6</accession>
<sequence length="59" mass="6940">MAQLENHGILLHLVFRIKIGLNDLKCLFKQVMLSFEGFLKHLELISFLKLFVKLEVLEK</sequence>
<evidence type="ECO:0000313" key="1">
    <source>
        <dbReference type="EMBL" id="KAK9094338.1"/>
    </source>
</evidence>
<protein>
    <submittedName>
        <fullName evidence="1">Uncharacterized protein</fullName>
    </submittedName>
</protein>
<reference evidence="1 2" key="1">
    <citation type="submission" date="2024-01" db="EMBL/GenBank/DDBJ databases">
        <title>Genome assemblies of Stephania.</title>
        <authorList>
            <person name="Yang L."/>
        </authorList>
    </citation>
    <scope>NUCLEOTIDE SEQUENCE [LARGE SCALE GENOMIC DNA]</scope>
    <source>
        <strain evidence="1">JXDWG</strain>
        <tissue evidence="1">Leaf</tissue>
    </source>
</reference>